<comment type="caution">
    <text evidence="1">The sequence shown here is derived from an EMBL/GenBank/DDBJ whole genome shotgun (WGS) entry which is preliminary data.</text>
</comment>
<evidence type="ECO:0000313" key="2">
    <source>
        <dbReference type="Proteomes" id="UP001165960"/>
    </source>
</evidence>
<gene>
    <name evidence="1" type="ORF">DSO57_1003667</name>
</gene>
<dbReference type="EMBL" id="QTSX02003559">
    <property type="protein sequence ID" value="KAJ9070805.1"/>
    <property type="molecule type" value="Genomic_DNA"/>
</dbReference>
<dbReference type="Proteomes" id="UP001165960">
    <property type="component" value="Unassembled WGS sequence"/>
</dbReference>
<sequence>MEFVLYFCVVFVATYKVYRLFLVPKGLQAVPKVSIVKLILSLVRGESFDQQFDRLVRPQLDNNGMARVWMRGLWDVMVCDAKLGRDILASSNVFSKFPAGGDEQLTMLLARKLFGESNIIFSDDSDWRRHRKVAAPAFKKQWQPCLFGDAMQDLFSNLDKVEPILIHDQLQRLALDTLGKGVFGYDFRALKDGEQNHYLKIYNNLNKMIFEPIYFMFPVLEKWVPSRQRGHQMKDEFRSFLKQVIADRKKKIVDGFQADDLLSLMIKETLSDNGCLSDEEVLNDVYVFFLAGHDTTANTLTSIIYYLSKHQDIQDRARQEVLAIVGDSKQVICPTLEMTRSMDYISCIIKESMRIITTVYQLRRYCRKDYPLDNGTVIPKGSTVIVHSWAIHHDPTIYPEPNIFNPDRFIDPHAIPAQNWMAFGSGSRKCIGTNFAQLEHKVVVAMLLQKYTFALGPNASASAPTINGAGLARLIDIDIVFTPRAK</sequence>
<proteinExistence type="predicted"/>
<evidence type="ECO:0000313" key="1">
    <source>
        <dbReference type="EMBL" id="KAJ9070805.1"/>
    </source>
</evidence>
<keyword evidence="2" id="KW-1185">Reference proteome</keyword>
<name>A0ACC2T883_9FUNG</name>
<accession>A0ACC2T883</accession>
<reference evidence="1" key="1">
    <citation type="submission" date="2022-04" db="EMBL/GenBank/DDBJ databases">
        <title>Genome of the entomopathogenic fungus Entomophthora muscae.</title>
        <authorList>
            <person name="Elya C."/>
            <person name="Lovett B.R."/>
            <person name="Lee E."/>
            <person name="Macias A.M."/>
            <person name="Hajek A.E."/>
            <person name="De Bivort B.L."/>
            <person name="Kasson M.T."/>
            <person name="De Fine Licht H.H."/>
            <person name="Stajich J.E."/>
        </authorList>
    </citation>
    <scope>NUCLEOTIDE SEQUENCE</scope>
    <source>
        <strain evidence="1">Berkeley</strain>
    </source>
</reference>
<organism evidence="1 2">
    <name type="scientific">Entomophthora muscae</name>
    <dbReference type="NCBI Taxonomy" id="34485"/>
    <lineage>
        <taxon>Eukaryota</taxon>
        <taxon>Fungi</taxon>
        <taxon>Fungi incertae sedis</taxon>
        <taxon>Zoopagomycota</taxon>
        <taxon>Entomophthoromycotina</taxon>
        <taxon>Entomophthoromycetes</taxon>
        <taxon>Entomophthorales</taxon>
        <taxon>Entomophthoraceae</taxon>
        <taxon>Entomophthora</taxon>
    </lineage>
</organism>
<protein>
    <submittedName>
        <fullName evidence="1">Uncharacterized protein</fullName>
    </submittedName>
</protein>